<dbReference type="OrthoDB" id="842663at2759"/>
<proteinExistence type="predicted"/>
<accession>A0A835N4C5</accession>
<reference evidence="1 2" key="1">
    <citation type="submission" date="2020-10" db="EMBL/GenBank/DDBJ databases">
        <title>Plant Genome Project.</title>
        <authorList>
            <person name="Zhang R.-G."/>
        </authorList>
    </citation>
    <scope>NUCLEOTIDE SEQUENCE [LARGE SCALE GENOMIC DNA]</scope>
    <source>
        <strain evidence="1">FAFU-HL-1</strain>
        <tissue evidence="1">Leaf</tissue>
    </source>
</reference>
<comment type="caution">
    <text evidence="1">The sequence shown here is derived from an EMBL/GenBank/DDBJ whole genome shotgun (WGS) entry which is preliminary data.</text>
</comment>
<dbReference type="EMBL" id="JADGMS010000003">
    <property type="protein sequence ID" value="KAF9686031.1"/>
    <property type="molecule type" value="Genomic_DNA"/>
</dbReference>
<name>A0A835N4C5_9ROSI</name>
<dbReference type="Proteomes" id="UP000657918">
    <property type="component" value="Unassembled WGS sequence"/>
</dbReference>
<dbReference type="AlphaFoldDB" id="A0A835N4C5"/>
<evidence type="ECO:0000313" key="1">
    <source>
        <dbReference type="EMBL" id="KAF9686031.1"/>
    </source>
</evidence>
<keyword evidence="2" id="KW-1185">Reference proteome</keyword>
<sequence length="69" mass="7583">MPQVLPMRSSVSVGEKRLSLGDATREEITTTTGGHKRDVIDAKGLLLVAGGARWVVNDDWNISYSTVYY</sequence>
<organism evidence="1 2">
    <name type="scientific">Salix dunnii</name>
    <dbReference type="NCBI Taxonomy" id="1413687"/>
    <lineage>
        <taxon>Eukaryota</taxon>
        <taxon>Viridiplantae</taxon>
        <taxon>Streptophyta</taxon>
        <taxon>Embryophyta</taxon>
        <taxon>Tracheophyta</taxon>
        <taxon>Spermatophyta</taxon>
        <taxon>Magnoliopsida</taxon>
        <taxon>eudicotyledons</taxon>
        <taxon>Gunneridae</taxon>
        <taxon>Pentapetalae</taxon>
        <taxon>rosids</taxon>
        <taxon>fabids</taxon>
        <taxon>Malpighiales</taxon>
        <taxon>Salicaceae</taxon>
        <taxon>Saliceae</taxon>
        <taxon>Salix</taxon>
    </lineage>
</organism>
<protein>
    <submittedName>
        <fullName evidence="1">Uncharacterized protein</fullName>
    </submittedName>
</protein>
<evidence type="ECO:0000313" key="2">
    <source>
        <dbReference type="Proteomes" id="UP000657918"/>
    </source>
</evidence>
<gene>
    <name evidence="1" type="ORF">SADUNF_Sadunf03G0116100</name>
</gene>